<keyword evidence="1" id="KW-0812">Transmembrane</keyword>
<dbReference type="PROSITE" id="PS51257">
    <property type="entry name" value="PROKAR_LIPOPROTEIN"/>
    <property type="match status" value="1"/>
</dbReference>
<dbReference type="AlphaFoldDB" id="A0A512BMK1"/>
<evidence type="ECO:0000256" key="1">
    <source>
        <dbReference type="SAM" id="Phobius"/>
    </source>
</evidence>
<organism evidence="2 3">
    <name type="scientific">Microvirga aerophila</name>
    <dbReference type="NCBI Taxonomy" id="670291"/>
    <lineage>
        <taxon>Bacteria</taxon>
        <taxon>Pseudomonadati</taxon>
        <taxon>Pseudomonadota</taxon>
        <taxon>Alphaproteobacteria</taxon>
        <taxon>Hyphomicrobiales</taxon>
        <taxon>Methylobacteriaceae</taxon>
        <taxon>Microvirga</taxon>
    </lineage>
</organism>
<dbReference type="Proteomes" id="UP000321085">
    <property type="component" value="Unassembled WGS sequence"/>
</dbReference>
<keyword evidence="1" id="KW-1133">Transmembrane helix</keyword>
<gene>
    <name evidence="2" type="ORF">MAE02_07930</name>
</gene>
<sequence length="125" mass="14054">MRFLKIVAVLTGVVIACGAGIDLFFRFHSPFPPLASGLPHRADEAEREFNRRLNERFPANSSEAILKTVLKQEGWGEQRTLQDTHYVSLMSYASLIIKAKATIAWRANNEGRLIEIRGRYGLIGP</sequence>
<accession>A0A512BMK1</accession>
<protein>
    <recommendedName>
        <fullName evidence="4">Lipoprotein</fullName>
    </recommendedName>
</protein>
<evidence type="ECO:0000313" key="2">
    <source>
        <dbReference type="EMBL" id="GEO13097.1"/>
    </source>
</evidence>
<reference evidence="2 3" key="1">
    <citation type="submission" date="2019-07" db="EMBL/GenBank/DDBJ databases">
        <title>Whole genome shotgun sequence of Microvirga aerophila NBRC 106136.</title>
        <authorList>
            <person name="Hosoyama A."/>
            <person name="Uohara A."/>
            <person name="Ohji S."/>
            <person name="Ichikawa N."/>
        </authorList>
    </citation>
    <scope>NUCLEOTIDE SEQUENCE [LARGE SCALE GENOMIC DNA]</scope>
    <source>
        <strain evidence="2 3">NBRC 106136</strain>
    </source>
</reference>
<proteinExistence type="predicted"/>
<evidence type="ECO:0000313" key="3">
    <source>
        <dbReference type="Proteomes" id="UP000321085"/>
    </source>
</evidence>
<name>A0A512BMK1_9HYPH</name>
<keyword evidence="1" id="KW-0472">Membrane</keyword>
<feature type="transmembrane region" description="Helical" evidence="1">
    <location>
        <begin position="6"/>
        <end position="25"/>
    </location>
</feature>
<comment type="caution">
    <text evidence="2">The sequence shown here is derived from an EMBL/GenBank/DDBJ whole genome shotgun (WGS) entry which is preliminary data.</text>
</comment>
<dbReference type="EMBL" id="BJYU01000006">
    <property type="protein sequence ID" value="GEO13097.1"/>
    <property type="molecule type" value="Genomic_DNA"/>
</dbReference>
<keyword evidence="3" id="KW-1185">Reference proteome</keyword>
<evidence type="ECO:0008006" key="4">
    <source>
        <dbReference type="Google" id="ProtNLM"/>
    </source>
</evidence>